<evidence type="ECO:0000256" key="1">
    <source>
        <dbReference type="SAM" id="MobiDB-lite"/>
    </source>
</evidence>
<name>A0A2Z2H305_9GAMM</name>
<dbReference type="KEGG" id="kus:B9G99_00320"/>
<gene>
    <name evidence="2" type="ORF">B9G99_00320</name>
</gene>
<sequence length="131" mass="14480">MATAWINRLGSGNGLGIGGDRVMAKTRPLHWQEPATAPCPACNGTGEWSGMFSSGPCAACDGTGLVGEDGEPLDQTDLLAIIRRQRDRQQDRLRRLWHTPGVPEAVERHRQQQAQNERDQHAEHKHRLRGA</sequence>
<dbReference type="InterPro" id="IPR036410">
    <property type="entry name" value="HSP_DnaJ_Cys-rich_dom_sf"/>
</dbReference>
<dbReference type="Gene3D" id="6.20.20.10">
    <property type="match status" value="1"/>
</dbReference>
<accession>A0A2Z2H305</accession>
<dbReference type="SUPFAM" id="SSF57938">
    <property type="entry name" value="DnaJ/Hsp40 cysteine-rich domain"/>
    <property type="match status" value="1"/>
</dbReference>
<organism evidence="2 3">
    <name type="scientific">Kushneria konosiri</name>
    <dbReference type="NCBI Taxonomy" id="698828"/>
    <lineage>
        <taxon>Bacteria</taxon>
        <taxon>Pseudomonadati</taxon>
        <taxon>Pseudomonadota</taxon>
        <taxon>Gammaproteobacteria</taxon>
        <taxon>Oceanospirillales</taxon>
        <taxon>Halomonadaceae</taxon>
        <taxon>Kushneria</taxon>
    </lineage>
</organism>
<protein>
    <recommendedName>
        <fullName evidence="4">CR-type domain-containing protein</fullName>
    </recommendedName>
</protein>
<dbReference type="Proteomes" id="UP000250025">
    <property type="component" value="Chromosome"/>
</dbReference>
<feature type="compositionally biased region" description="Basic and acidic residues" evidence="1">
    <location>
        <begin position="105"/>
        <end position="122"/>
    </location>
</feature>
<dbReference type="EMBL" id="CP021323">
    <property type="protein sequence ID" value="ARS51535.1"/>
    <property type="molecule type" value="Genomic_DNA"/>
</dbReference>
<evidence type="ECO:0008006" key="4">
    <source>
        <dbReference type="Google" id="ProtNLM"/>
    </source>
</evidence>
<evidence type="ECO:0000313" key="2">
    <source>
        <dbReference type="EMBL" id="ARS51535.1"/>
    </source>
</evidence>
<keyword evidence="3" id="KW-1185">Reference proteome</keyword>
<dbReference type="AlphaFoldDB" id="A0A2Z2H305"/>
<proteinExistence type="predicted"/>
<feature type="region of interest" description="Disordered" evidence="1">
    <location>
        <begin position="95"/>
        <end position="131"/>
    </location>
</feature>
<reference evidence="2 3" key="1">
    <citation type="journal article" date="2017" name="Int. J. Syst. Evol. Microbiol.">
        <title>Kushneria konosiri sp. nov., isolated from the Korean salt-fermented seafood Daemi-jeot.</title>
        <authorList>
            <person name="Yun J.H."/>
            <person name="Park S.K."/>
            <person name="Lee J.Y."/>
            <person name="Jung M.J."/>
            <person name="Bae J.W."/>
        </authorList>
    </citation>
    <scope>NUCLEOTIDE SEQUENCE [LARGE SCALE GENOMIC DNA]</scope>
    <source>
        <strain evidence="2 3">X49</strain>
    </source>
</reference>
<evidence type="ECO:0000313" key="3">
    <source>
        <dbReference type="Proteomes" id="UP000250025"/>
    </source>
</evidence>